<evidence type="ECO:0000313" key="1">
    <source>
        <dbReference type="EMBL" id="PWK37792.1"/>
    </source>
</evidence>
<dbReference type="AlphaFoldDB" id="A0A316F0I0"/>
<keyword evidence="2" id="KW-1185">Reference proteome</keyword>
<name>A0A316F0I0_9BURK</name>
<proteinExistence type="predicted"/>
<organism evidence="1 2">
    <name type="scientific">Cupriavidus plantarum</name>
    <dbReference type="NCBI Taxonomy" id="942865"/>
    <lineage>
        <taxon>Bacteria</taxon>
        <taxon>Pseudomonadati</taxon>
        <taxon>Pseudomonadota</taxon>
        <taxon>Betaproteobacteria</taxon>
        <taxon>Burkholderiales</taxon>
        <taxon>Burkholderiaceae</taxon>
        <taxon>Cupriavidus</taxon>
    </lineage>
</organism>
<protein>
    <submittedName>
        <fullName evidence="1">Uncharacterized protein</fullName>
    </submittedName>
</protein>
<gene>
    <name evidence="1" type="ORF">C7419_1011678</name>
</gene>
<dbReference type="EMBL" id="QGGT01000001">
    <property type="protein sequence ID" value="PWK37792.1"/>
    <property type="molecule type" value="Genomic_DNA"/>
</dbReference>
<dbReference type="RefSeq" id="WP_109581467.1">
    <property type="nucleotide sequence ID" value="NZ_QGGT01000001.1"/>
</dbReference>
<sequence>MNSSTKNQTAACVYILHMLLQRLESERPGMLKDIAAGIAADQAAAGATESGKRMDGVFTEALRMVNLAQVQLRQ</sequence>
<dbReference type="Proteomes" id="UP000245754">
    <property type="component" value="Unassembled WGS sequence"/>
</dbReference>
<accession>A0A316F0I0</accession>
<reference evidence="1 2" key="1">
    <citation type="submission" date="2018-05" db="EMBL/GenBank/DDBJ databases">
        <title>Genomic Encyclopedia of Type Strains, Phase IV (KMG-V): Genome sequencing to study the core and pangenomes of soil and plant-associated prokaryotes.</title>
        <authorList>
            <person name="Whitman W."/>
        </authorList>
    </citation>
    <scope>NUCLEOTIDE SEQUENCE [LARGE SCALE GENOMIC DNA]</scope>
    <source>
        <strain evidence="1 2">SLV-132</strain>
    </source>
</reference>
<evidence type="ECO:0000313" key="2">
    <source>
        <dbReference type="Proteomes" id="UP000245754"/>
    </source>
</evidence>
<comment type="caution">
    <text evidence="1">The sequence shown here is derived from an EMBL/GenBank/DDBJ whole genome shotgun (WGS) entry which is preliminary data.</text>
</comment>